<dbReference type="EMBL" id="JAUTDP010000001">
    <property type="protein sequence ID" value="KAK3403417.1"/>
    <property type="molecule type" value="Genomic_DNA"/>
</dbReference>
<gene>
    <name evidence="2" type="ORF">B0T20DRAFT_466214</name>
</gene>
<accession>A0AAE0UGL5</accession>
<keyword evidence="3" id="KW-1185">Reference proteome</keyword>
<proteinExistence type="predicted"/>
<sequence length="300" mass="34795">MTTPFFHNRDRDVFDDPLLFPSHPPRWGQDDDSEDPIATYYLRTLNREIRALKSDYDLACCCHTYIKLSVLSLRLYLPVWEALLGEVLGEDSFGSGSEGEGKGEEEGGTEREEKERDLNRLDAYREVLEMMDMPEQDIPPHREILLPSNFWTARTYRSYALLHLALAETMLHLMSPGWRVGRVVVEWGVVGLFLQRCKREVRRIRQSVELNALVEGDVKVLEGWWVRSWWWMSWLSVWVDELVLGSRSGSGRERELQHVSGLYHRELTGLGPNPDVDAEEPGDRWYHLPERVPSEGDVVT</sequence>
<reference evidence="2" key="1">
    <citation type="journal article" date="2023" name="Mol. Phylogenet. Evol.">
        <title>Genome-scale phylogeny and comparative genomics of the fungal order Sordariales.</title>
        <authorList>
            <person name="Hensen N."/>
            <person name="Bonometti L."/>
            <person name="Westerberg I."/>
            <person name="Brannstrom I.O."/>
            <person name="Guillou S."/>
            <person name="Cros-Aarteil S."/>
            <person name="Calhoun S."/>
            <person name="Haridas S."/>
            <person name="Kuo A."/>
            <person name="Mondo S."/>
            <person name="Pangilinan J."/>
            <person name="Riley R."/>
            <person name="LaButti K."/>
            <person name="Andreopoulos B."/>
            <person name="Lipzen A."/>
            <person name="Chen C."/>
            <person name="Yan M."/>
            <person name="Daum C."/>
            <person name="Ng V."/>
            <person name="Clum A."/>
            <person name="Steindorff A."/>
            <person name="Ohm R.A."/>
            <person name="Martin F."/>
            <person name="Silar P."/>
            <person name="Natvig D.O."/>
            <person name="Lalanne C."/>
            <person name="Gautier V."/>
            <person name="Ament-Velasquez S.L."/>
            <person name="Kruys A."/>
            <person name="Hutchinson M.I."/>
            <person name="Powell A.J."/>
            <person name="Barry K."/>
            <person name="Miller A.N."/>
            <person name="Grigoriev I.V."/>
            <person name="Debuchy R."/>
            <person name="Gladieux P."/>
            <person name="Hiltunen Thoren M."/>
            <person name="Johannesson H."/>
        </authorList>
    </citation>
    <scope>NUCLEOTIDE SEQUENCE</scope>
    <source>
        <strain evidence="2">FGSC 1904</strain>
    </source>
</reference>
<evidence type="ECO:0000313" key="3">
    <source>
        <dbReference type="Proteomes" id="UP001281003"/>
    </source>
</evidence>
<evidence type="ECO:0000313" key="2">
    <source>
        <dbReference type="EMBL" id="KAK3403417.1"/>
    </source>
</evidence>
<organism evidence="2 3">
    <name type="scientific">Sordaria brevicollis</name>
    <dbReference type="NCBI Taxonomy" id="83679"/>
    <lineage>
        <taxon>Eukaryota</taxon>
        <taxon>Fungi</taxon>
        <taxon>Dikarya</taxon>
        <taxon>Ascomycota</taxon>
        <taxon>Pezizomycotina</taxon>
        <taxon>Sordariomycetes</taxon>
        <taxon>Sordariomycetidae</taxon>
        <taxon>Sordariales</taxon>
        <taxon>Sordariaceae</taxon>
        <taxon>Sordaria</taxon>
    </lineage>
</organism>
<dbReference type="AlphaFoldDB" id="A0AAE0UGL5"/>
<comment type="caution">
    <text evidence="2">The sequence shown here is derived from an EMBL/GenBank/DDBJ whole genome shotgun (WGS) entry which is preliminary data.</text>
</comment>
<name>A0AAE0UGL5_SORBR</name>
<protein>
    <submittedName>
        <fullName evidence="2">Uncharacterized protein</fullName>
    </submittedName>
</protein>
<evidence type="ECO:0000256" key="1">
    <source>
        <dbReference type="SAM" id="MobiDB-lite"/>
    </source>
</evidence>
<dbReference type="Proteomes" id="UP001281003">
    <property type="component" value="Unassembled WGS sequence"/>
</dbReference>
<feature type="region of interest" description="Disordered" evidence="1">
    <location>
        <begin position="92"/>
        <end position="116"/>
    </location>
</feature>
<reference evidence="2" key="2">
    <citation type="submission" date="2023-07" db="EMBL/GenBank/DDBJ databases">
        <authorList>
            <consortium name="Lawrence Berkeley National Laboratory"/>
            <person name="Haridas S."/>
            <person name="Hensen N."/>
            <person name="Bonometti L."/>
            <person name="Westerberg I."/>
            <person name="Brannstrom I.O."/>
            <person name="Guillou S."/>
            <person name="Cros-Aarteil S."/>
            <person name="Calhoun S."/>
            <person name="Kuo A."/>
            <person name="Mondo S."/>
            <person name="Pangilinan J."/>
            <person name="Riley R."/>
            <person name="LaButti K."/>
            <person name="Andreopoulos B."/>
            <person name="Lipzen A."/>
            <person name="Chen C."/>
            <person name="Yanf M."/>
            <person name="Daum C."/>
            <person name="Ng V."/>
            <person name="Clum A."/>
            <person name="Steindorff A."/>
            <person name="Ohm R."/>
            <person name="Martin F."/>
            <person name="Silar P."/>
            <person name="Natvig D."/>
            <person name="Lalanne C."/>
            <person name="Gautier V."/>
            <person name="Ament-velasquez S.L."/>
            <person name="Kruys A."/>
            <person name="Hutchinson M.I."/>
            <person name="Powell A.J."/>
            <person name="Barry K."/>
            <person name="Miller A.N."/>
            <person name="Grigoriev I.V."/>
            <person name="Debuchy R."/>
            <person name="Gladieux P."/>
            <person name="Thoren M.H."/>
            <person name="Johannesson H."/>
        </authorList>
    </citation>
    <scope>NUCLEOTIDE SEQUENCE</scope>
    <source>
        <strain evidence="2">FGSC 1904</strain>
    </source>
</reference>
<feature type="compositionally biased region" description="Basic and acidic residues" evidence="1">
    <location>
        <begin position="99"/>
        <end position="116"/>
    </location>
</feature>